<dbReference type="Proteomes" id="UP001500603">
    <property type="component" value="Unassembled WGS sequence"/>
</dbReference>
<feature type="domain" description="SnoaL-like" evidence="1">
    <location>
        <begin position="17"/>
        <end position="117"/>
    </location>
</feature>
<keyword evidence="3" id="KW-1185">Reference proteome</keyword>
<protein>
    <submittedName>
        <fullName evidence="2">Nuclear transport factor 2 family protein</fullName>
    </submittedName>
</protein>
<dbReference type="SUPFAM" id="SSF54427">
    <property type="entry name" value="NTF2-like"/>
    <property type="match status" value="1"/>
</dbReference>
<dbReference type="InterPro" id="IPR037401">
    <property type="entry name" value="SnoaL-like"/>
</dbReference>
<dbReference type="EMBL" id="BAABJM010000010">
    <property type="protein sequence ID" value="GAA5069635.1"/>
    <property type="molecule type" value="Genomic_DNA"/>
</dbReference>
<comment type="caution">
    <text evidence="2">The sequence shown here is derived from an EMBL/GenBank/DDBJ whole genome shotgun (WGS) entry which is preliminary data.</text>
</comment>
<evidence type="ECO:0000313" key="2">
    <source>
        <dbReference type="EMBL" id="GAA5069635.1"/>
    </source>
</evidence>
<gene>
    <name evidence="2" type="ORF">GCM10023318_61170</name>
</gene>
<dbReference type="Pfam" id="PF12680">
    <property type="entry name" value="SnoaL_2"/>
    <property type="match status" value="1"/>
</dbReference>
<sequence>MAPESSATPDQRLLAAVEASPRAVAVHDRAAWVGLFTADATVNDPVGSAPHTGHQAIGRFYDTFIGPNTIEFQVDRDMIHSAVNTVVRDLTLRTTMSTGATIIVPMHLRYQLVEREGEWKIAQLAAHWELAGMIVQLLRTGLPGLAASAKLGPQLIANLGVGGAAGMLRGLFGVGRAGKRATDRLFHAATEAETDRVRDLLHTDAVLEIPVGTKVSVEEFTAKAAHLRWDKVIAAGRSVSTSIRLGPTGGVALLEFDKGTTKVTALRVFLDSES</sequence>
<dbReference type="InterPro" id="IPR032710">
    <property type="entry name" value="NTF2-like_dom_sf"/>
</dbReference>
<organism evidence="2 3">
    <name type="scientific">Nocardia callitridis</name>
    <dbReference type="NCBI Taxonomy" id="648753"/>
    <lineage>
        <taxon>Bacteria</taxon>
        <taxon>Bacillati</taxon>
        <taxon>Actinomycetota</taxon>
        <taxon>Actinomycetes</taxon>
        <taxon>Mycobacteriales</taxon>
        <taxon>Nocardiaceae</taxon>
        <taxon>Nocardia</taxon>
    </lineage>
</organism>
<accession>A0ABP9L5J8</accession>
<dbReference type="Gene3D" id="3.10.450.50">
    <property type="match status" value="1"/>
</dbReference>
<proteinExistence type="predicted"/>
<evidence type="ECO:0000313" key="3">
    <source>
        <dbReference type="Proteomes" id="UP001500603"/>
    </source>
</evidence>
<dbReference type="RefSeq" id="WP_345499910.1">
    <property type="nucleotide sequence ID" value="NZ_BAABJM010000010.1"/>
</dbReference>
<reference evidence="3" key="1">
    <citation type="journal article" date="2019" name="Int. J. Syst. Evol. Microbiol.">
        <title>The Global Catalogue of Microorganisms (GCM) 10K type strain sequencing project: providing services to taxonomists for standard genome sequencing and annotation.</title>
        <authorList>
            <consortium name="The Broad Institute Genomics Platform"/>
            <consortium name="The Broad Institute Genome Sequencing Center for Infectious Disease"/>
            <person name="Wu L."/>
            <person name="Ma J."/>
        </authorList>
    </citation>
    <scope>NUCLEOTIDE SEQUENCE [LARGE SCALE GENOMIC DNA]</scope>
    <source>
        <strain evidence="3">JCM 18298</strain>
    </source>
</reference>
<name>A0ABP9L5J8_9NOCA</name>
<evidence type="ECO:0000259" key="1">
    <source>
        <dbReference type="Pfam" id="PF12680"/>
    </source>
</evidence>